<dbReference type="AlphaFoldDB" id="A0AAP2DJH4"/>
<protein>
    <submittedName>
        <fullName evidence="3">Nucleotidyltransferase family protein</fullName>
    </submittedName>
</protein>
<organism evidence="3 4">
    <name type="scientific">Chryseosolibacter histidini</name>
    <dbReference type="NCBI Taxonomy" id="2782349"/>
    <lineage>
        <taxon>Bacteria</taxon>
        <taxon>Pseudomonadati</taxon>
        <taxon>Bacteroidota</taxon>
        <taxon>Cytophagia</taxon>
        <taxon>Cytophagales</taxon>
        <taxon>Chryseotaleaceae</taxon>
        <taxon>Chryseosolibacter</taxon>
    </lineage>
</organism>
<dbReference type="PANTHER" id="PTHR43777">
    <property type="entry name" value="MOLYBDENUM COFACTOR CYTIDYLYLTRANSFERASE"/>
    <property type="match status" value="1"/>
</dbReference>
<dbReference type="InterPro" id="IPR025877">
    <property type="entry name" value="MobA-like_NTP_Trfase"/>
</dbReference>
<evidence type="ECO:0000256" key="1">
    <source>
        <dbReference type="SAM" id="MobiDB-lite"/>
    </source>
</evidence>
<dbReference type="SUPFAM" id="SSF53448">
    <property type="entry name" value="Nucleotide-diphospho-sugar transferases"/>
    <property type="match status" value="1"/>
</dbReference>
<gene>
    <name evidence="3" type="ORF">KK083_06550</name>
</gene>
<feature type="domain" description="MobA-like NTP transferase" evidence="2">
    <location>
        <begin position="7"/>
        <end position="168"/>
    </location>
</feature>
<accession>A0AAP2DJH4</accession>
<comment type="caution">
    <text evidence="3">The sequence shown here is derived from an EMBL/GenBank/DDBJ whole genome shotgun (WGS) entry which is preliminary data.</text>
</comment>
<evidence type="ECO:0000313" key="3">
    <source>
        <dbReference type="EMBL" id="MBT1696523.1"/>
    </source>
</evidence>
<evidence type="ECO:0000259" key="2">
    <source>
        <dbReference type="Pfam" id="PF12804"/>
    </source>
</evidence>
<name>A0AAP2DJH4_9BACT</name>
<dbReference type="RefSeq" id="WP_254161806.1">
    <property type="nucleotide sequence ID" value="NZ_JAHESF010000005.1"/>
</dbReference>
<dbReference type="Gene3D" id="3.90.550.10">
    <property type="entry name" value="Spore Coat Polysaccharide Biosynthesis Protein SpsA, Chain A"/>
    <property type="match status" value="1"/>
</dbReference>
<evidence type="ECO:0000313" key="4">
    <source>
        <dbReference type="Proteomes" id="UP001319200"/>
    </source>
</evidence>
<dbReference type="CDD" id="cd04182">
    <property type="entry name" value="GT_2_like_f"/>
    <property type="match status" value="1"/>
</dbReference>
<feature type="region of interest" description="Disordered" evidence="1">
    <location>
        <begin position="176"/>
        <end position="197"/>
    </location>
</feature>
<sequence>MKEFGIVMLAAGASTRMGQSKQLLPVKGEPLLLRSVNAAILSGAQKIVVVLGANEKAHRDLIRDLKVEIVFNERWETGMGSSIKTGLRALLDLNPSLEGIVVLVCDQPLLTADHIRQLVTKHTETSKPIVASGYAATSGVPVFFHKVYFGKLMKLKDEQGAKKVIQQNSGDVTLQPFPQGEIDLDTPEDYERFKRSK</sequence>
<reference evidence="3 4" key="1">
    <citation type="submission" date="2021-05" db="EMBL/GenBank/DDBJ databases">
        <title>A Polyphasic approach of four new species of the genus Ohtaekwangia: Ohtaekwangia histidinii sp. nov., Ohtaekwangia cretensis sp. nov., Ohtaekwangia indiensis sp. nov., Ohtaekwangia reichenbachii sp. nov. from diverse environment.</title>
        <authorList>
            <person name="Octaviana S."/>
        </authorList>
    </citation>
    <scope>NUCLEOTIDE SEQUENCE [LARGE SCALE GENOMIC DNA]</scope>
    <source>
        <strain evidence="3 4">PWU4</strain>
    </source>
</reference>
<dbReference type="Pfam" id="PF12804">
    <property type="entry name" value="NTP_transf_3"/>
    <property type="match status" value="1"/>
</dbReference>
<keyword evidence="4" id="KW-1185">Reference proteome</keyword>
<dbReference type="Proteomes" id="UP001319200">
    <property type="component" value="Unassembled WGS sequence"/>
</dbReference>
<proteinExistence type="predicted"/>
<dbReference type="PANTHER" id="PTHR43777:SF1">
    <property type="entry name" value="MOLYBDENUM COFACTOR CYTIDYLYLTRANSFERASE"/>
    <property type="match status" value="1"/>
</dbReference>
<dbReference type="GO" id="GO:0016779">
    <property type="term" value="F:nucleotidyltransferase activity"/>
    <property type="evidence" value="ECO:0007669"/>
    <property type="project" value="UniProtKB-ARBA"/>
</dbReference>
<dbReference type="EMBL" id="JAHESF010000005">
    <property type="protein sequence ID" value="MBT1696523.1"/>
    <property type="molecule type" value="Genomic_DNA"/>
</dbReference>
<dbReference type="InterPro" id="IPR029044">
    <property type="entry name" value="Nucleotide-diphossugar_trans"/>
</dbReference>